<name>A0A2T2WGR3_SULTH</name>
<evidence type="ECO:0000256" key="2">
    <source>
        <dbReference type="ARBA" id="ARBA00023125"/>
    </source>
</evidence>
<dbReference type="InterPro" id="IPR011010">
    <property type="entry name" value="DNA_brk_join_enz"/>
</dbReference>
<gene>
    <name evidence="8" type="ORF">C7B47_17310</name>
</gene>
<dbReference type="PROSITE" id="PS51898">
    <property type="entry name" value="TYR_RECOMBINASE"/>
    <property type="match status" value="1"/>
</dbReference>
<dbReference type="InterPro" id="IPR002104">
    <property type="entry name" value="Integrase_catalytic"/>
</dbReference>
<dbReference type="GO" id="GO:0015074">
    <property type="term" value="P:DNA integration"/>
    <property type="evidence" value="ECO:0007669"/>
    <property type="project" value="InterPro"/>
</dbReference>
<organism evidence="8 9">
    <name type="scientific">Sulfobacillus thermosulfidooxidans</name>
    <dbReference type="NCBI Taxonomy" id="28034"/>
    <lineage>
        <taxon>Bacteria</taxon>
        <taxon>Bacillati</taxon>
        <taxon>Bacillota</taxon>
        <taxon>Clostridia</taxon>
        <taxon>Eubacteriales</taxon>
        <taxon>Clostridiales Family XVII. Incertae Sedis</taxon>
        <taxon>Sulfobacillus</taxon>
    </lineage>
</organism>
<dbReference type="GO" id="GO:0003677">
    <property type="term" value="F:DNA binding"/>
    <property type="evidence" value="ECO:0007669"/>
    <property type="project" value="UniProtKB-UniRule"/>
</dbReference>
<feature type="domain" description="Core-binding (CB)" evidence="7">
    <location>
        <begin position="72"/>
        <end position="154"/>
    </location>
</feature>
<dbReference type="AlphaFoldDB" id="A0A2T2WGR3"/>
<evidence type="ECO:0000256" key="5">
    <source>
        <dbReference type="SAM" id="MobiDB-lite"/>
    </source>
</evidence>
<proteinExistence type="inferred from homology"/>
<evidence type="ECO:0000256" key="3">
    <source>
        <dbReference type="ARBA" id="ARBA00023172"/>
    </source>
</evidence>
<dbReference type="PROSITE" id="PS51900">
    <property type="entry name" value="CB"/>
    <property type="match status" value="1"/>
</dbReference>
<comment type="caution">
    <text evidence="8">The sequence shown here is derived from an EMBL/GenBank/DDBJ whole genome shotgun (WGS) entry which is preliminary data.</text>
</comment>
<dbReference type="GO" id="GO:0006310">
    <property type="term" value="P:DNA recombination"/>
    <property type="evidence" value="ECO:0007669"/>
    <property type="project" value="UniProtKB-KW"/>
</dbReference>
<sequence length="400" mass="45473">TRPRNPGGFVRQHPDTKARRWQGIVKYPDPDKPGQWKTRSKTFERKAEAQRWVDETLAEHRKNPIYKPPSEETLTAYLTRWLNDTIVGRKADSTALRYRLSLAHPQRLIGAIPLVKLTPRDIQSVYSTLLEEGKAPSSVKHVHVVLRAALEDAVTWDLIPKNPTRGIKPPQPVPHDLIVPTIDQSRKFLRDVETDRFFALWTFIALTGVRRGEALALQWSDIDWDAHTVTIQRTMSGYASHRTTNPPKTKAGRRTIDLSDYLMKVLRDRQHQQKLERLARGSAWQEGPWVFTSRNGTWLSGAHVYTHFKKLAVQSGLPDGMRIHDLRHAMATYWLANGVPVKVVSERLGHANISITLQIYGHVLPGMQAEAAAKMDAWLMDGVTTASPRTEKNKEMDGHS</sequence>
<dbReference type="EMBL" id="PXYX01000110">
    <property type="protein sequence ID" value="PSR21425.1"/>
    <property type="molecule type" value="Genomic_DNA"/>
</dbReference>
<evidence type="ECO:0000256" key="1">
    <source>
        <dbReference type="ARBA" id="ARBA00008857"/>
    </source>
</evidence>
<comment type="similarity">
    <text evidence="1">Belongs to the 'phage' integrase family.</text>
</comment>
<accession>A0A2T2WGR3</accession>
<dbReference type="Gene3D" id="1.10.150.130">
    <property type="match status" value="1"/>
</dbReference>
<dbReference type="CDD" id="cd01189">
    <property type="entry name" value="INT_ICEBs1_C_like"/>
    <property type="match status" value="1"/>
</dbReference>
<feature type="domain" description="Tyr recombinase" evidence="6">
    <location>
        <begin position="175"/>
        <end position="373"/>
    </location>
</feature>
<keyword evidence="2 4" id="KW-0238">DNA-binding</keyword>
<dbReference type="SUPFAM" id="SSF56349">
    <property type="entry name" value="DNA breaking-rejoining enzymes"/>
    <property type="match status" value="1"/>
</dbReference>
<dbReference type="InterPro" id="IPR010998">
    <property type="entry name" value="Integrase_recombinase_N"/>
</dbReference>
<evidence type="ECO:0000313" key="9">
    <source>
        <dbReference type="Proteomes" id="UP000242705"/>
    </source>
</evidence>
<evidence type="ECO:0000259" key="7">
    <source>
        <dbReference type="PROSITE" id="PS51900"/>
    </source>
</evidence>
<reference evidence="8 9" key="1">
    <citation type="journal article" date="2014" name="BMC Genomics">
        <title>Comparison of environmental and isolate Sulfobacillus genomes reveals diverse carbon, sulfur, nitrogen, and hydrogen metabolisms.</title>
        <authorList>
            <person name="Justice N.B."/>
            <person name="Norman A."/>
            <person name="Brown C.T."/>
            <person name="Singh A."/>
            <person name="Thomas B.C."/>
            <person name="Banfield J.F."/>
        </authorList>
    </citation>
    <scope>NUCLEOTIDE SEQUENCE [LARGE SCALE GENOMIC DNA]</scope>
    <source>
        <strain evidence="8">AMDSBA5</strain>
    </source>
</reference>
<feature type="region of interest" description="Disordered" evidence="5">
    <location>
        <begin position="1"/>
        <end position="41"/>
    </location>
</feature>
<dbReference type="InterPro" id="IPR050090">
    <property type="entry name" value="Tyrosine_recombinase_XerCD"/>
</dbReference>
<evidence type="ECO:0000259" key="6">
    <source>
        <dbReference type="PROSITE" id="PS51898"/>
    </source>
</evidence>
<keyword evidence="3" id="KW-0233">DNA recombination</keyword>
<dbReference type="InterPro" id="IPR044068">
    <property type="entry name" value="CB"/>
</dbReference>
<evidence type="ECO:0000256" key="4">
    <source>
        <dbReference type="PROSITE-ProRule" id="PRU01248"/>
    </source>
</evidence>
<dbReference type="PANTHER" id="PTHR30349">
    <property type="entry name" value="PHAGE INTEGRASE-RELATED"/>
    <property type="match status" value="1"/>
</dbReference>
<feature type="non-terminal residue" evidence="8">
    <location>
        <position position="1"/>
    </location>
</feature>
<protein>
    <submittedName>
        <fullName evidence="8">Site-specific integrase</fullName>
    </submittedName>
</protein>
<dbReference type="InterPro" id="IPR013762">
    <property type="entry name" value="Integrase-like_cat_sf"/>
</dbReference>
<evidence type="ECO:0000313" key="8">
    <source>
        <dbReference type="EMBL" id="PSR21425.1"/>
    </source>
</evidence>
<dbReference type="Gene3D" id="1.10.443.10">
    <property type="entry name" value="Intergrase catalytic core"/>
    <property type="match status" value="1"/>
</dbReference>
<dbReference type="PANTHER" id="PTHR30349:SF41">
    <property type="entry name" value="INTEGRASE_RECOMBINASE PROTEIN MJ0367-RELATED"/>
    <property type="match status" value="1"/>
</dbReference>
<dbReference type="Pfam" id="PF00589">
    <property type="entry name" value="Phage_integrase"/>
    <property type="match status" value="1"/>
</dbReference>
<dbReference type="Proteomes" id="UP000242705">
    <property type="component" value="Unassembled WGS sequence"/>
</dbReference>